<dbReference type="Gene3D" id="2.30.29.30">
    <property type="entry name" value="Pleckstrin-homology domain (PH domain)/Phosphotyrosine-binding domain (PTB)"/>
    <property type="match status" value="1"/>
</dbReference>
<evidence type="ECO:0000256" key="2">
    <source>
        <dbReference type="ARBA" id="ARBA00022692"/>
    </source>
</evidence>
<dbReference type="PRINTS" id="PR00237">
    <property type="entry name" value="GPCRRHODOPSN"/>
</dbReference>
<organism evidence="11 12">
    <name type="scientific">Fukomys damarensis</name>
    <name type="common">Damaraland mole rat</name>
    <name type="synonym">Cryptomys damarensis</name>
    <dbReference type="NCBI Taxonomy" id="885580"/>
    <lineage>
        <taxon>Eukaryota</taxon>
        <taxon>Metazoa</taxon>
        <taxon>Chordata</taxon>
        <taxon>Craniata</taxon>
        <taxon>Vertebrata</taxon>
        <taxon>Euteleostomi</taxon>
        <taxon>Mammalia</taxon>
        <taxon>Eutheria</taxon>
        <taxon>Euarchontoglires</taxon>
        <taxon>Glires</taxon>
        <taxon>Rodentia</taxon>
        <taxon>Hystricomorpha</taxon>
        <taxon>Bathyergidae</taxon>
        <taxon>Fukomys</taxon>
    </lineage>
</organism>
<feature type="region of interest" description="Disordered" evidence="7">
    <location>
        <begin position="461"/>
        <end position="503"/>
    </location>
</feature>
<dbReference type="PANTHER" id="PTHR47219:SF7">
    <property type="entry name" value="RAB GTPASE-ACTIVATING PROTEIN 1-LIKE"/>
    <property type="match status" value="1"/>
</dbReference>
<keyword evidence="5" id="KW-0675">Receptor</keyword>
<feature type="region of interest" description="Disordered" evidence="7">
    <location>
        <begin position="64"/>
        <end position="86"/>
    </location>
</feature>
<dbReference type="GO" id="GO:0016020">
    <property type="term" value="C:membrane"/>
    <property type="evidence" value="ECO:0007669"/>
    <property type="project" value="UniProtKB-SubCell"/>
</dbReference>
<evidence type="ECO:0000256" key="3">
    <source>
        <dbReference type="ARBA" id="ARBA00022989"/>
    </source>
</evidence>
<keyword evidence="4 8" id="KW-0472">Membrane</keyword>
<name>A0A091DBM1_FUKDA</name>
<evidence type="ECO:0000256" key="4">
    <source>
        <dbReference type="ARBA" id="ARBA00023136"/>
    </source>
</evidence>
<evidence type="ECO:0000259" key="9">
    <source>
        <dbReference type="PROSITE" id="PS01179"/>
    </source>
</evidence>
<dbReference type="PROSITE" id="PS50262">
    <property type="entry name" value="G_PROTEIN_RECEP_F1_2"/>
    <property type="match status" value="1"/>
</dbReference>
<dbReference type="CDD" id="cd00637">
    <property type="entry name" value="7tm_classA_rhodopsin-like"/>
    <property type="match status" value="1"/>
</dbReference>
<dbReference type="FunFam" id="1.10.10.750:FF:000004">
    <property type="entry name" value="Putative rab gtpase-activating protein 1"/>
    <property type="match status" value="1"/>
</dbReference>
<feature type="transmembrane region" description="Helical" evidence="8">
    <location>
        <begin position="650"/>
        <end position="671"/>
    </location>
</feature>
<feature type="domain" description="G-protein coupled receptors family 1 profile" evidence="10">
    <location>
        <begin position="554"/>
        <end position="701"/>
    </location>
</feature>
<feature type="compositionally biased region" description="Polar residues" evidence="7">
    <location>
        <begin position="69"/>
        <end position="82"/>
    </location>
</feature>
<dbReference type="CDD" id="cd01211">
    <property type="entry name" value="PTB_Rab6GAP"/>
    <property type="match status" value="1"/>
</dbReference>
<dbReference type="SUPFAM" id="SSF50729">
    <property type="entry name" value="PH domain-like"/>
    <property type="match status" value="1"/>
</dbReference>
<evidence type="ECO:0000256" key="1">
    <source>
        <dbReference type="ARBA" id="ARBA00004141"/>
    </source>
</evidence>
<keyword evidence="12" id="KW-1185">Reference proteome</keyword>
<evidence type="ECO:0000256" key="6">
    <source>
        <dbReference type="ARBA" id="ARBA00064439"/>
    </source>
</evidence>
<dbReference type="InterPro" id="IPR017452">
    <property type="entry name" value="GPCR_Rhodpsn_7TM"/>
</dbReference>
<accession>A0A091DBM1</accession>
<dbReference type="SUPFAM" id="SSF81321">
    <property type="entry name" value="Family A G protein-coupled receptor-like"/>
    <property type="match status" value="1"/>
</dbReference>
<evidence type="ECO:0000256" key="5">
    <source>
        <dbReference type="ARBA" id="ARBA00023170"/>
    </source>
</evidence>
<keyword evidence="3 8" id="KW-1133">Transmembrane helix</keyword>
<dbReference type="STRING" id="885580.ENSFDAP00000015206"/>
<dbReference type="eggNOG" id="KOG1102">
    <property type="taxonomic scope" value="Eukaryota"/>
</dbReference>
<proteinExistence type="predicted"/>
<evidence type="ECO:0000256" key="8">
    <source>
        <dbReference type="SAM" id="Phobius"/>
    </source>
</evidence>
<dbReference type="GO" id="GO:0005096">
    <property type="term" value="F:GTPase activator activity"/>
    <property type="evidence" value="ECO:0007669"/>
    <property type="project" value="TreeGrafter"/>
</dbReference>
<dbReference type="InterPro" id="IPR006020">
    <property type="entry name" value="PTB/PI_dom"/>
</dbReference>
<dbReference type="FunFam" id="2.30.29.30:FF:000202">
    <property type="entry name" value="rab GTPase-activating protein 1-like isoform X1"/>
    <property type="match status" value="1"/>
</dbReference>
<dbReference type="Pfam" id="PF00640">
    <property type="entry name" value="PID"/>
    <property type="match status" value="1"/>
</dbReference>
<reference evidence="11 12" key="1">
    <citation type="submission" date="2013-11" db="EMBL/GenBank/DDBJ databases">
        <title>The Damaraland mole rat (Fukomys damarensis) genome and evolution of African mole rats.</title>
        <authorList>
            <person name="Gladyshev V.N."/>
            <person name="Fang X."/>
        </authorList>
    </citation>
    <scope>NUCLEOTIDE SEQUENCE [LARGE SCALE GENOMIC DNA]</scope>
    <source>
        <tissue evidence="11">Liver</tissue>
    </source>
</reference>
<protein>
    <submittedName>
        <fullName evidence="11">Rab GTPase-activating protein 1-like</fullName>
    </submittedName>
</protein>
<sequence length="745" mass="83831">MEVGASLQKVHGSSDSVAAMNSEEFVLVPQHADDTSTKGDEKPQLKIVSNGDEQLEKAMEEILRDSEKGQSSPLFECQSSSEISDRSIGDVPASQIYKPSLQLILDPSNTEISTPIPSSPSGITEEDSVLFNKLTYLGCMKVSSPRNEVEALRAMATIRSSSQNPFPVTLYVPNVPEGSVRIIDQSRNMEIASFPIYKVLFCARGHDGTKESNCFAFTESSHGSEEFQIHVFSCEIKEAVSRILYSFCTAFKRSSRQVSDVKDLIIPTPDSDVFTFSVSLEVKEDDGKGNFSSVPKDRDKFYFKLKQGIEKKVVITVQQLSNKELAIERCFGMLLSPGRNVKNSDMHLLDMESMGKSYDGRAYVITGMWDPNAPIFLALNEETPKDKRVYMTVAVDMVVTEVVEPVRFLLETVVRVYPANERFWYFSRKTFTETFFMRLKQSEGKGHANAGDAIYEVVSLQRQSDKEEPVTPTSGGGPMSPQEDEAEEESDNELSSGTGDVSKDCPEKILYSWGELLGRWHSNLGARPKGLSTLVKSGVPEALRAEVWQLLAGCHDNQAMLDRYRILITKLTLFSYPPKLRCVSGELKLMKRPEHSGTFSCNRSTDIVCRSRICRQHTKEINDRRARFPSHEVDASRETGHSPDRRYAMVLFRITSVFYMLWLPYIIYFLLESSRVLDNPTLSFLTTWLAISNSFCNCVIYSLSNSVFRLGLRRLSQTMCTSCTCVEDRETRDPKPRKRANSCSI</sequence>
<dbReference type="Proteomes" id="UP000028990">
    <property type="component" value="Unassembled WGS sequence"/>
</dbReference>
<dbReference type="Gene3D" id="1.20.1070.10">
    <property type="entry name" value="Rhodopsin 7-helix transmembrane proteins"/>
    <property type="match status" value="1"/>
</dbReference>
<comment type="subunit">
    <text evidence="6">Interacts (via Rab-GAP TBC domain) with ANK2 (via death domain).</text>
</comment>
<dbReference type="PROSITE" id="PS01179">
    <property type="entry name" value="PID"/>
    <property type="match status" value="1"/>
</dbReference>
<dbReference type="InterPro" id="IPR050302">
    <property type="entry name" value="Rab_GAP_TBC_domain"/>
</dbReference>
<dbReference type="InterPro" id="IPR011993">
    <property type="entry name" value="PH-like_dom_sf"/>
</dbReference>
<dbReference type="InterPro" id="IPR000276">
    <property type="entry name" value="GPCR_Rhodpsn"/>
</dbReference>
<dbReference type="GO" id="GO:0004930">
    <property type="term" value="F:G protein-coupled receptor activity"/>
    <property type="evidence" value="ECO:0007669"/>
    <property type="project" value="InterPro"/>
</dbReference>
<feature type="domain" description="PID" evidence="9">
    <location>
        <begin position="136"/>
        <end position="251"/>
    </location>
</feature>
<evidence type="ECO:0000259" key="10">
    <source>
        <dbReference type="PROSITE" id="PS50262"/>
    </source>
</evidence>
<feature type="compositionally biased region" description="Acidic residues" evidence="7">
    <location>
        <begin position="482"/>
        <end position="492"/>
    </location>
</feature>
<evidence type="ECO:0000313" key="11">
    <source>
        <dbReference type="EMBL" id="KFO28482.1"/>
    </source>
</evidence>
<dbReference type="InterPro" id="IPR022164">
    <property type="entry name" value="Kinesin-like"/>
</dbReference>
<evidence type="ECO:0000313" key="12">
    <source>
        <dbReference type="Proteomes" id="UP000028990"/>
    </source>
</evidence>
<gene>
    <name evidence="11" type="ORF">H920_10099</name>
</gene>
<dbReference type="EMBL" id="KN122764">
    <property type="protein sequence ID" value="KFO28482.1"/>
    <property type="molecule type" value="Genomic_DNA"/>
</dbReference>
<evidence type="ECO:0000256" key="7">
    <source>
        <dbReference type="SAM" id="MobiDB-lite"/>
    </source>
</evidence>
<dbReference type="GO" id="GO:0031267">
    <property type="term" value="F:small GTPase binding"/>
    <property type="evidence" value="ECO:0007669"/>
    <property type="project" value="TreeGrafter"/>
</dbReference>
<keyword evidence="2 8" id="KW-0812">Transmembrane</keyword>
<dbReference type="PANTHER" id="PTHR47219">
    <property type="entry name" value="RAB GTPASE-ACTIVATING PROTEIN 1-LIKE"/>
    <property type="match status" value="1"/>
</dbReference>
<dbReference type="Gene3D" id="1.10.10.750">
    <property type="entry name" value="Ypt/Rab-GAP domain of gyp1p, domain 1"/>
    <property type="match status" value="1"/>
</dbReference>
<dbReference type="Pfam" id="PF12473">
    <property type="entry name" value="DUF3694"/>
    <property type="match status" value="1"/>
</dbReference>
<dbReference type="AlphaFoldDB" id="A0A091DBM1"/>
<comment type="subcellular location">
    <subcellularLocation>
        <location evidence="1">Membrane</location>
        <topology evidence="1">Multi-pass membrane protein</topology>
    </subcellularLocation>
</comment>
<dbReference type="SMART" id="SM00462">
    <property type="entry name" value="PTB"/>
    <property type="match status" value="1"/>
</dbReference>